<proteinExistence type="predicted"/>
<name>A0A6J5LA22_9CAUD</name>
<gene>
    <name evidence="1" type="ORF">UFOVP116_291</name>
</gene>
<accession>A0A6J5LA22</accession>
<sequence length="71" mass="8038">MSIERVKLCNGTIEYYSNGELHRLDGPAIENANGTGEWFIAGNQYFSPVEFCKVAKIVGKQRTLFLLKHSF</sequence>
<dbReference type="EMBL" id="LR796237">
    <property type="protein sequence ID" value="CAB4130143.1"/>
    <property type="molecule type" value="Genomic_DNA"/>
</dbReference>
<evidence type="ECO:0000313" key="1">
    <source>
        <dbReference type="EMBL" id="CAB4130143.1"/>
    </source>
</evidence>
<protein>
    <submittedName>
        <fullName evidence="1">Uncharacterized protein</fullName>
    </submittedName>
</protein>
<organism evidence="1">
    <name type="scientific">uncultured Caudovirales phage</name>
    <dbReference type="NCBI Taxonomy" id="2100421"/>
    <lineage>
        <taxon>Viruses</taxon>
        <taxon>Duplodnaviria</taxon>
        <taxon>Heunggongvirae</taxon>
        <taxon>Uroviricota</taxon>
        <taxon>Caudoviricetes</taxon>
        <taxon>Peduoviridae</taxon>
        <taxon>Maltschvirus</taxon>
        <taxon>Maltschvirus maltsch</taxon>
    </lineage>
</organism>
<reference evidence="1" key="1">
    <citation type="submission" date="2020-04" db="EMBL/GenBank/DDBJ databases">
        <authorList>
            <person name="Chiriac C."/>
            <person name="Salcher M."/>
            <person name="Ghai R."/>
            <person name="Kavagutti S V."/>
        </authorList>
    </citation>
    <scope>NUCLEOTIDE SEQUENCE</scope>
</reference>